<evidence type="ECO:0000256" key="1">
    <source>
        <dbReference type="SAM" id="MobiDB-lite"/>
    </source>
</evidence>
<evidence type="ECO:0008006" key="3">
    <source>
        <dbReference type="Google" id="ProtNLM"/>
    </source>
</evidence>
<protein>
    <recommendedName>
        <fullName evidence="3">DUF4295 domain-containing protein</fullName>
    </recommendedName>
</protein>
<sequence>MVKKTKSFADKIGGKEKEADSVHVKYVKSIRSEKTGHWRFNEKMIAMNDGEDLDTALNRMDETAEMMADISMPDTAEEGVQTTADEEE</sequence>
<dbReference type="AlphaFoldDB" id="A0A382JB56"/>
<dbReference type="EMBL" id="UINC01072916">
    <property type="protein sequence ID" value="SVC08899.1"/>
    <property type="molecule type" value="Genomic_DNA"/>
</dbReference>
<dbReference type="InterPro" id="IPR025379">
    <property type="entry name" value="DUF4295"/>
</dbReference>
<evidence type="ECO:0000313" key="2">
    <source>
        <dbReference type="EMBL" id="SVC08899.1"/>
    </source>
</evidence>
<name>A0A382JB56_9ZZZZ</name>
<gene>
    <name evidence="2" type="ORF">METZ01_LOCUS261753</name>
</gene>
<proteinExistence type="predicted"/>
<organism evidence="2">
    <name type="scientific">marine metagenome</name>
    <dbReference type="NCBI Taxonomy" id="408172"/>
    <lineage>
        <taxon>unclassified sequences</taxon>
        <taxon>metagenomes</taxon>
        <taxon>ecological metagenomes</taxon>
    </lineage>
</organism>
<reference evidence="2" key="1">
    <citation type="submission" date="2018-05" db="EMBL/GenBank/DDBJ databases">
        <authorList>
            <person name="Lanie J.A."/>
            <person name="Ng W.-L."/>
            <person name="Kazmierczak K.M."/>
            <person name="Andrzejewski T.M."/>
            <person name="Davidsen T.M."/>
            <person name="Wayne K.J."/>
            <person name="Tettelin H."/>
            <person name="Glass J.I."/>
            <person name="Rusch D."/>
            <person name="Podicherti R."/>
            <person name="Tsui H.-C.T."/>
            <person name="Winkler M.E."/>
        </authorList>
    </citation>
    <scope>NUCLEOTIDE SEQUENCE</scope>
</reference>
<accession>A0A382JB56</accession>
<dbReference type="Pfam" id="PF14128">
    <property type="entry name" value="DUF4295"/>
    <property type="match status" value="1"/>
</dbReference>
<feature type="region of interest" description="Disordered" evidence="1">
    <location>
        <begin position="68"/>
        <end position="88"/>
    </location>
</feature>